<name>A0A2G8RBP2_9RHOB</name>
<reference evidence="2 3" key="1">
    <citation type="submission" date="2013-09" db="EMBL/GenBank/DDBJ databases">
        <title>Genome sequencing of Phaeobacter antarcticus sp. nov. SM1211.</title>
        <authorList>
            <person name="Zhang X.-Y."/>
            <person name="Liu C."/>
            <person name="Chen X.-L."/>
            <person name="Xie B.-B."/>
            <person name="Qin Q.-L."/>
            <person name="Rong J.-C."/>
            <person name="Zhang Y.-Z."/>
        </authorList>
    </citation>
    <scope>NUCLEOTIDE SEQUENCE [LARGE SCALE GENOMIC DNA]</scope>
    <source>
        <strain evidence="2 3">SM1211</strain>
    </source>
</reference>
<evidence type="ECO:0000313" key="2">
    <source>
        <dbReference type="EMBL" id="PIL18967.1"/>
    </source>
</evidence>
<dbReference type="CDD" id="cd07067">
    <property type="entry name" value="HP_PGM_like"/>
    <property type="match status" value="1"/>
</dbReference>
<dbReference type="AlphaFoldDB" id="A0A2G8RBP2"/>
<dbReference type="PANTHER" id="PTHR47623:SF1">
    <property type="entry name" value="OS09G0287300 PROTEIN"/>
    <property type="match status" value="1"/>
</dbReference>
<evidence type="ECO:0000313" key="3">
    <source>
        <dbReference type="Proteomes" id="UP000231259"/>
    </source>
</evidence>
<keyword evidence="3" id="KW-1185">Reference proteome</keyword>
<dbReference type="SUPFAM" id="SSF53254">
    <property type="entry name" value="Phosphoglycerate mutase-like"/>
    <property type="match status" value="1"/>
</dbReference>
<dbReference type="EMBL" id="AWWI01000117">
    <property type="protein sequence ID" value="PIL18967.1"/>
    <property type="molecule type" value="Genomic_DNA"/>
</dbReference>
<dbReference type="SMART" id="SM00855">
    <property type="entry name" value="PGAM"/>
    <property type="match status" value="1"/>
</dbReference>
<protein>
    <recommendedName>
        <fullName evidence="4">Phosphoglycerate mutase</fullName>
    </recommendedName>
</protein>
<proteinExistence type="predicted"/>
<dbReference type="Gene3D" id="3.40.50.1240">
    <property type="entry name" value="Phosphoglycerate mutase-like"/>
    <property type="match status" value="1"/>
</dbReference>
<feature type="binding site" evidence="1">
    <location>
        <position position="56"/>
    </location>
    <ligand>
        <name>substrate</name>
    </ligand>
</feature>
<dbReference type="InterPro" id="IPR013078">
    <property type="entry name" value="His_Pase_superF_clade-1"/>
</dbReference>
<dbReference type="InterPro" id="IPR029033">
    <property type="entry name" value="His_PPase_superfam"/>
</dbReference>
<dbReference type="PANTHER" id="PTHR47623">
    <property type="entry name" value="OS09G0287300 PROTEIN"/>
    <property type="match status" value="1"/>
</dbReference>
<dbReference type="Pfam" id="PF00300">
    <property type="entry name" value="His_Phos_1"/>
    <property type="match status" value="1"/>
</dbReference>
<dbReference type="RefSeq" id="WP_245875725.1">
    <property type="nucleotide sequence ID" value="NZ_AWWI01000117.1"/>
</dbReference>
<comment type="caution">
    <text evidence="2">The sequence shown here is derived from an EMBL/GenBank/DDBJ whole genome shotgun (WGS) entry which is preliminary data.</text>
</comment>
<evidence type="ECO:0008006" key="4">
    <source>
        <dbReference type="Google" id="ProtNLM"/>
    </source>
</evidence>
<accession>A0A2G8RBP2</accession>
<evidence type="ECO:0000256" key="1">
    <source>
        <dbReference type="PIRSR" id="PIRSR613078-2"/>
    </source>
</evidence>
<sequence>MRLILMRHAKSDWSLDQEDHERPLNPRGKASAHILGEWLRAESYLPDEVLCSTSERTRETLALLQLTAPVRFERDLYLGSPEVLLDVLRGATGRVVLMLGHNPGIAALAARLTDIRPSHVRFRDYPTGATLIVDFDTADWADLLPGTGHARDFVIPRELMSV</sequence>
<organism evidence="2 3">
    <name type="scientific">Puniceibacterium antarcticum</name>
    <dbReference type="NCBI Taxonomy" id="1206336"/>
    <lineage>
        <taxon>Bacteria</taxon>
        <taxon>Pseudomonadati</taxon>
        <taxon>Pseudomonadota</taxon>
        <taxon>Alphaproteobacteria</taxon>
        <taxon>Rhodobacterales</taxon>
        <taxon>Paracoccaceae</taxon>
        <taxon>Puniceibacterium</taxon>
    </lineage>
</organism>
<dbReference type="Proteomes" id="UP000231259">
    <property type="component" value="Unassembled WGS sequence"/>
</dbReference>
<gene>
    <name evidence="2" type="ORF">P775_17020</name>
</gene>